<evidence type="ECO:0000256" key="6">
    <source>
        <dbReference type="SAM" id="Phobius"/>
    </source>
</evidence>
<evidence type="ECO:0000256" key="3">
    <source>
        <dbReference type="ARBA" id="ARBA00022692"/>
    </source>
</evidence>
<dbReference type="RefSeq" id="WP_036975568.1">
    <property type="nucleotide sequence ID" value="NZ_CABKSM010000001.1"/>
</dbReference>
<dbReference type="Gene3D" id="1.20.1250.20">
    <property type="entry name" value="MFS general substrate transporter like domains"/>
    <property type="match status" value="1"/>
</dbReference>
<accession>A0AB35XH38</accession>
<dbReference type="EMBL" id="JBAKUA010000005">
    <property type="protein sequence ID" value="MEH1546427.1"/>
    <property type="molecule type" value="Genomic_DNA"/>
</dbReference>
<evidence type="ECO:0000313" key="7">
    <source>
        <dbReference type="EMBL" id="MEH1546427.1"/>
    </source>
</evidence>
<keyword evidence="4 6" id="KW-1133">Transmembrane helix</keyword>
<dbReference type="PANTHER" id="PTHR23513:SF6">
    <property type="entry name" value="MAJOR FACILITATOR SUPERFAMILY ASSOCIATED DOMAIN-CONTAINING PROTEIN"/>
    <property type="match status" value="1"/>
</dbReference>
<reference evidence="7" key="1">
    <citation type="submission" date="2024-02" db="EMBL/GenBank/DDBJ databases">
        <title>Bacterial skin colonization with Propionibacterium avidum as a risk factor for Periprosthetic Joint Infections - a single-center prospective study.</title>
        <authorList>
            <person name="Achermann Y."/>
        </authorList>
    </citation>
    <scope>NUCLEOTIDE SEQUENCE</scope>
    <source>
        <strain evidence="7">PAVI-2017310195</strain>
    </source>
</reference>
<keyword evidence="2" id="KW-1003">Cell membrane</keyword>
<organism evidence="7 8">
    <name type="scientific">Cutibacterium avidum</name>
    <dbReference type="NCBI Taxonomy" id="33010"/>
    <lineage>
        <taxon>Bacteria</taxon>
        <taxon>Bacillati</taxon>
        <taxon>Actinomycetota</taxon>
        <taxon>Actinomycetes</taxon>
        <taxon>Propionibacteriales</taxon>
        <taxon>Propionibacteriaceae</taxon>
        <taxon>Cutibacterium</taxon>
    </lineage>
</organism>
<feature type="transmembrane region" description="Helical" evidence="6">
    <location>
        <begin position="20"/>
        <end position="43"/>
    </location>
</feature>
<evidence type="ECO:0000256" key="2">
    <source>
        <dbReference type="ARBA" id="ARBA00022475"/>
    </source>
</evidence>
<evidence type="ECO:0008006" key="9">
    <source>
        <dbReference type="Google" id="ProtNLM"/>
    </source>
</evidence>
<dbReference type="InterPro" id="IPR036259">
    <property type="entry name" value="MFS_trans_sf"/>
</dbReference>
<dbReference type="PANTHER" id="PTHR23513">
    <property type="entry name" value="INTEGRAL MEMBRANE EFFLUX PROTEIN-RELATED"/>
    <property type="match status" value="1"/>
</dbReference>
<name>A0AB35XH38_9ACTN</name>
<evidence type="ECO:0000256" key="5">
    <source>
        <dbReference type="ARBA" id="ARBA00023136"/>
    </source>
</evidence>
<evidence type="ECO:0000313" key="8">
    <source>
        <dbReference type="Proteomes" id="UP001309299"/>
    </source>
</evidence>
<dbReference type="GO" id="GO:0005886">
    <property type="term" value="C:plasma membrane"/>
    <property type="evidence" value="ECO:0007669"/>
    <property type="project" value="UniProtKB-SubCell"/>
</dbReference>
<keyword evidence="3 6" id="KW-0812">Transmembrane</keyword>
<gene>
    <name evidence="7" type="ORF">V7F78_05275</name>
</gene>
<dbReference type="Proteomes" id="UP001309299">
    <property type="component" value="Unassembled WGS sequence"/>
</dbReference>
<feature type="transmembrane region" description="Helical" evidence="6">
    <location>
        <begin position="118"/>
        <end position="137"/>
    </location>
</feature>
<evidence type="ECO:0000256" key="1">
    <source>
        <dbReference type="ARBA" id="ARBA00004651"/>
    </source>
</evidence>
<evidence type="ECO:0000256" key="4">
    <source>
        <dbReference type="ARBA" id="ARBA00022989"/>
    </source>
</evidence>
<feature type="transmembrane region" description="Helical" evidence="6">
    <location>
        <begin position="49"/>
        <end position="71"/>
    </location>
</feature>
<dbReference type="SUPFAM" id="SSF103473">
    <property type="entry name" value="MFS general substrate transporter"/>
    <property type="match status" value="1"/>
</dbReference>
<comment type="subcellular location">
    <subcellularLocation>
        <location evidence="1">Cell membrane</location>
        <topology evidence="1">Multi-pass membrane protein</topology>
    </subcellularLocation>
</comment>
<dbReference type="AlphaFoldDB" id="A0AB35XH38"/>
<protein>
    <recommendedName>
        <fullName evidence="9">MFS transporter</fullName>
    </recommendedName>
</protein>
<sequence length="150" mass="15458">MGGLGSVLSAIFAEKLVARIGIGAAIWMPALIAGCSISALASLSPRTALVVGGILQAVLSISVTVYNITVFTLRQASTSPDILGRISASSRVIVWGTAPLGSLLAGSSMAFLGIRGSLVASGLIACLSALWILASPIRKVQHMTEFRRDH</sequence>
<proteinExistence type="predicted"/>
<comment type="caution">
    <text evidence="7">The sequence shown here is derived from an EMBL/GenBank/DDBJ whole genome shotgun (WGS) entry which is preliminary data.</text>
</comment>
<keyword evidence="5 6" id="KW-0472">Membrane</keyword>